<sequence>MNSLQVTSSVFTLQTVEWPWQYSFPPFFTIQPHKETKIKQISAWRNLVLDYHRSTKQCHLDIREAQRSPLFSNTTIDRKLPLDGILMVLDDLSQTGNAEPLDKQKHRWNIYWHTLEEWADMVYSWAQNSGMLNTVCTLFELVGGDNTTMVSSQFYVIVNASQLLNLWLLFMTTNHQTDRCQLTMKGISFKIGPELTQKYKLSMCVSFL</sequence>
<dbReference type="Gene3D" id="1.10.10.570">
    <property type="entry name" value="Winged helix' DNA-binding domain. Chain C. Domain 1"/>
    <property type="match status" value="1"/>
</dbReference>
<evidence type="ECO:0000256" key="5">
    <source>
        <dbReference type="ARBA" id="ARBA00022490"/>
    </source>
</evidence>
<keyword evidence="4" id="KW-0813">Transport</keyword>
<dbReference type="GO" id="GO:0042803">
    <property type="term" value="F:protein homodimerization activity"/>
    <property type="evidence" value="ECO:0007669"/>
    <property type="project" value="TreeGrafter"/>
</dbReference>
<evidence type="ECO:0000256" key="7">
    <source>
        <dbReference type="ARBA" id="ARBA00030094"/>
    </source>
</evidence>
<dbReference type="Pfam" id="PF05871">
    <property type="entry name" value="ESCRT-II"/>
    <property type="match status" value="1"/>
</dbReference>
<comment type="caution">
    <text evidence="8">The sequence shown here is derived from an EMBL/GenBank/DDBJ whole genome shotgun (WGS) entry which is preliminary data.</text>
</comment>
<reference evidence="8" key="1">
    <citation type="journal article" date="2023" name="IScience">
        <title>Live-bearing cockroach genome reveals convergent evolutionary mechanisms linked to viviparity in insects and beyond.</title>
        <authorList>
            <person name="Fouks B."/>
            <person name="Harrison M.C."/>
            <person name="Mikhailova A.A."/>
            <person name="Marchal E."/>
            <person name="English S."/>
            <person name="Carruthers M."/>
            <person name="Jennings E.C."/>
            <person name="Chiamaka E.L."/>
            <person name="Frigard R.A."/>
            <person name="Pippel M."/>
            <person name="Attardo G.M."/>
            <person name="Benoit J.B."/>
            <person name="Bornberg-Bauer E."/>
            <person name="Tobe S.S."/>
        </authorList>
    </citation>
    <scope>NUCLEOTIDE SEQUENCE</scope>
    <source>
        <strain evidence="8">Stay&amp;Tobe</strain>
    </source>
</reference>
<comment type="subcellular location">
    <subcellularLocation>
        <location evidence="1">Cytoplasm</location>
    </subcellularLocation>
</comment>
<evidence type="ECO:0000256" key="6">
    <source>
        <dbReference type="ARBA" id="ARBA00022927"/>
    </source>
</evidence>
<dbReference type="AlphaFoldDB" id="A0AAD7Z5L7"/>
<comment type="similarity">
    <text evidence="2">Belongs to the VPS25 family.</text>
</comment>
<dbReference type="Proteomes" id="UP001233999">
    <property type="component" value="Unassembled WGS sequence"/>
</dbReference>
<feature type="non-terminal residue" evidence="8">
    <location>
        <position position="1"/>
    </location>
</feature>
<gene>
    <name evidence="8" type="ORF">L9F63_026001</name>
</gene>
<evidence type="ECO:0000256" key="4">
    <source>
        <dbReference type="ARBA" id="ARBA00022448"/>
    </source>
</evidence>
<dbReference type="InterPro" id="IPR036390">
    <property type="entry name" value="WH_DNA-bd_sf"/>
</dbReference>
<proteinExistence type="inferred from homology"/>
<dbReference type="FunFam" id="1.10.10.570:FF:000003">
    <property type="entry name" value="Vacuolar protein-sorting-associated protein 25"/>
    <property type="match status" value="1"/>
</dbReference>
<evidence type="ECO:0000313" key="8">
    <source>
        <dbReference type="EMBL" id="KAJ9574353.1"/>
    </source>
</evidence>
<name>A0AAD7Z5L7_DIPPU</name>
<dbReference type="GO" id="GO:0000814">
    <property type="term" value="C:ESCRT II complex"/>
    <property type="evidence" value="ECO:0007669"/>
    <property type="project" value="InterPro"/>
</dbReference>
<dbReference type="InterPro" id="IPR008570">
    <property type="entry name" value="ESCRT-II_cplx_Vps25-sub"/>
</dbReference>
<keyword evidence="5" id="KW-0963">Cytoplasm</keyword>
<dbReference type="GO" id="GO:0043328">
    <property type="term" value="P:protein transport to vacuole involved in ubiquitin-dependent protein catabolic process via the multivesicular body sorting pathway"/>
    <property type="evidence" value="ECO:0007669"/>
    <property type="project" value="TreeGrafter"/>
</dbReference>
<dbReference type="GO" id="GO:0005198">
    <property type="term" value="F:structural molecule activity"/>
    <property type="evidence" value="ECO:0007669"/>
    <property type="project" value="TreeGrafter"/>
</dbReference>
<evidence type="ECO:0000313" key="9">
    <source>
        <dbReference type="Proteomes" id="UP001233999"/>
    </source>
</evidence>
<keyword evidence="6" id="KW-0653">Protein transport</keyword>
<dbReference type="PANTHER" id="PTHR13149">
    <property type="entry name" value="VACUOLAR PROTEIN SORTING-ASSOCIATED PROTEIN VPS25"/>
    <property type="match status" value="1"/>
</dbReference>
<accession>A0AAD7Z5L7</accession>
<evidence type="ECO:0000256" key="2">
    <source>
        <dbReference type="ARBA" id="ARBA00009674"/>
    </source>
</evidence>
<dbReference type="Gene3D" id="1.10.10.10">
    <property type="entry name" value="Winged helix-like DNA-binding domain superfamily/Winged helix DNA-binding domain"/>
    <property type="match status" value="1"/>
</dbReference>
<dbReference type="EMBL" id="JASPKZ010010438">
    <property type="protein sequence ID" value="KAJ9574353.1"/>
    <property type="molecule type" value="Genomic_DNA"/>
</dbReference>
<reference evidence="8" key="2">
    <citation type="submission" date="2023-05" db="EMBL/GenBank/DDBJ databases">
        <authorList>
            <person name="Fouks B."/>
        </authorList>
    </citation>
    <scope>NUCLEOTIDE SEQUENCE</scope>
    <source>
        <strain evidence="8">Stay&amp;Tobe</strain>
        <tissue evidence="8">Testes</tissue>
    </source>
</reference>
<dbReference type="SUPFAM" id="SSF46785">
    <property type="entry name" value="Winged helix' DNA-binding domain"/>
    <property type="match status" value="2"/>
</dbReference>
<organism evidence="8 9">
    <name type="scientific">Diploptera punctata</name>
    <name type="common">Pacific beetle cockroach</name>
    <dbReference type="NCBI Taxonomy" id="6984"/>
    <lineage>
        <taxon>Eukaryota</taxon>
        <taxon>Metazoa</taxon>
        <taxon>Ecdysozoa</taxon>
        <taxon>Arthropoda</taxon>
        <taxon>Hexapoda</taxon>
        <taxon>Insecta</taxon>
        <taxon>Pterygota</taxon>
        <taxon>Neoptera</taxon>
        <taxon>Polyneoptera</taxon>
        <taxon>Dictyoptera</taxon>
        <taxon>Blattodea</taxon>
        <taxon>Blaberoidea</taxon>
        <taxon>Blaberidae</taxon>
        <taxon>Diplopterinae</taxon>
        <taxon>Diploptera</taxon>
    </lineage>
</organism>
<evidence type="ECO:0000256" key="3">
    <source>
        <dbReference type="ARBA" id="ARBA00017934"/>
    </source>
</evidence>
<evidence type="ECO:0000256" key="1">
    <source>
        <dbReference type="ARBA" id="ARBA00004496"/>
    </source>
</evidence>
<dbReference type="InterPro" id="IPR036388">
    <property type="entry name" value="WH-like_DNA-bd_sf"/>
</dbReference>
<dbReference type="InterPro" id="IPR014041">
    <property type="entry name" value="ESCRT-II_cplx_Vps25-sub_N"/>
</dbReference>
<protein>
    <recommendedName>
        <fullName evidence="3">Vacuolar protein-sorting-associated protein 25</fullName>
    </recommendedName>
    <alternativeName>
        <fullName evidence="7">ESCRT-II complex subunit VPS25</fullName>
    </alternativeName>
</protein>
<dbReference type="PANTHER" id="PTHR13149:SF0">
    <property type="entry name" value="VACUOLAR PROTEIN-SORTING-ASSOCIATED PROTEIN 25"/>
    <property type="match status" value="1"/>
</dbReference>
<keyword evidence="9" id="KW-1185">Reference proteome</keyword>